<proteinExistence type="predicted"/>
<organism evidence="1 2">
    <name type="scientific">Halosquirtibacter laminarini</name>
    <dbReference type="NCBI Taxonomy" id="3374600"/>
    <lineage>
        <taxon>Bacteria</taxon>
        <taxon>Pseudomonadati</taxon>
        <taxon>Bacteroidota</taxon>
        <taxon>Bacteroidia</taxon>
        <taxon>Marinilabiliales</taxon>
        <taxon>Prolixibacteraceae</taxon>
        <taxon>Halosquirtibacter</taxon>
    </lineage>
</organism>
<evidence type="ECO:0000313" key="2">
    <source>
        <dbReference type="Proteomes" id="UP000826212"/>
    </source>
</evidence>
<dbReference type="Proteomes" id="UP000826212">
    <property type="component" value="Chromosome"/>
</dbReference>
<sequence>MSGIKTLFEKGRACYKNKEYYKVFVILRLTAERGNADAQRMLGDYERDEKQKNPMRKYLTLK</sequence>
<keyword evidence="2" id="KW-1185">Reference proteome</keyword>
<name>A0AC61NKH1_9BACT</name>
<accession>A0AC61NKH1</accession>
<gene>
    <name evidence="1" type="ORF">K4L44_04555</name>
</gene>
<evidence type="ECO:0000313" key="1">
    <source>
        <dbReference type="EMBL" id="QZE15105.1"/>
    </source>
</evidence>
<protein>
    <submittedName>
        <fullName evidence="1">Uncharacterized protein</fullName>
    </submittedName>
</protein>
<dbReference type="EMBL" id="CP081303">
    <property type="protein sequence ID" value="QZE15105.1"/>
    <property type="molecule type" value="Genomic_DNA"/>
</dbReference>
<reference evidence="1" key="1">
    <citation type="submission" date="2021-08" db="EMBL/GenBank/DDBJ databases">
        <title>Novel anaerobic bacterium isolated from sea squirt in East Sea, Republic of Korea.</title>
        <authorList>
            <person name="Nguyen T.H."/>
            <person name="Li Z."/>
            <person name="Lee Y.-J."/>
            <person name="Ko J."/>
            <person name="Kim S.-G."/>
        </authorList>
    </citation>
    <scope>NUCLEOTIDE SEQUENCE</scope>
    <source>
        <strain evidence="1">KCTC 25031</strain>
    </source>
</reference>